<dbReference type="EMBL" id="CP065321">
    <property type="protein sequence ID" value="QQR28893.1"/>
    <property type="molecule type" value="Genomic_DNA"/>
</dbReference>
<evidence type="ECO:0000313" key="7">
    <source>
        <dbReference type="Proteomes" id="UP000596035"/>
    </source>
</evidence>
<dbReference type="SMART" id="SM00244">
    <property type="entry name" value="PHB"/>
    <property type="match status" value="1"/>
</dbReference>
<protein>
    <submittedName>
        <fullName evidence="5">Prohibitin family protein</fullName>
    </submittedName>
</protein>
<dbReference type="InterPro" id="IPR000163">
    <property type="entry name" value="Prohibitin"/>
</dbReference>
<evidence type="ECO:0000313" key="5">
    <source>
        <dbReference type="EMBL" id="QQR28893.1"/>
    </source>
</evidence>
<dbReference type="KEGG" id="amur:ADH66_02355"/>
<feature type="transmembrane region" description="Helical" evidence="2">
    <location>
        <begin position="31"/>
        <end position="52"/>
    </location>
</feature>
<gene>
    <name evidence="4" type="ORF">ADH66_02355</name>
    <name evidence="5" type="ORF">I5Q82_12395</name>
</gene>
<feature type="coiled-coil region" evidence="1">
    <location>
        <begin position="206"/>
        <end position="264"/>
    </location>
</feature>
<dbReference type="Gene3D" id="3.30.479.30">
    <property type="entry name" value="Band 7 domain"/>
    <property type="match status" value="1"/>
</dbReference>
<accession>A0A1Z2XMH6</accession>
<dbReference type="PANTHER" id="PTHR23222">
    <property type="entry name" value="PROHIBITIN"/>
    <property type="match status" value="1"/>
</dbReference>
<organism evidence="5 7">
    <name type="scientific">Acutalibacter muris</name>
    <dbReference type="NCBI Taxonomy" id="1796620"/>
    <lineage>
        <taxon>Bacteria</taxon>
        <taxon>Bacillati</taxon>
        <taxon>Bacillota</taxon>
        <taxon>Clostridia</taxon>
        <taxon>Eubacteriales</taxon>
        <taxon>Acutalibacteraceae</taxon>
        <taxon>Acutalibacter</taxon>
    </lineage>
</organism>
<dbReference type="Proteomes" id="UP000196710">
    <property type="component" value="Chromosome"/>
</dbReference>
<evidence type="ECO:0000313" key="4">
    <source>
        <dbReference type="EMBL" id="ASB39601.1"/>
    </source>
</evidence>
<dbReference type="InterPro" id="IPR001107">
    <property type="entry name" value="Band_7"/>
</dbReference>
<dbReference type="PRINTS" id="PR00679">
    <property type="entry name" value="PROHIBITIN"/>
</dbReference>
<dbReference type="Pfam" id="PF01145">
    <property type="entry name" value="Band_7"/>
    <property type="match status" value="1"/>
</dbReference>
<reference evidence="5 7" key="3">
    <citation type="submission" date="2020-11" db="EMBL/GenBank/DDBJ databases">
        <title>Closed and high quality bacterial genomes of the OMM12 community.</title>
        <authorList>
            <person name="Marbouty M."/>
            <person name="Lamy-Besnier Q."/>
            <person name="Debarbieux L."/>
            <person name="Koszul R."/>
        </authorList>
    </citation>
    <scope>NUCLEOTIDE SEQUENCE [LARGE SCALE GENOMIC DNA]</scope>
    <source>
        <strain evidence="5 7">KB18</strain>
    </source>
</reference>
<feature type="domain" description="Band 7" evidence="3">
    <location>
        <begin position="47"/>
        <end position="207"/>
    </location>
</feature>
<evidence type="ECO:0000259" key="3">
    <source>
        <dbReference type="SMART" id="SM00244"/>
    </source>
</evidence>
<dbReference type="SUPFAM" id="SSF117892">
    <property type="entry name" value="Band 7/SPFH domain"/>
    <property type="match status" value="1"/>
</dbReference>
<reference evidence="6" key="2">
    <citation type="submission" date="2017-05" db="EMBL/GenBank/DDBJ databases">
        <title>Improved OligoMM genomes.</title>
        <authorList>
            <person name="Garzetti D."/>
        </authorList>
    </citation>
    <scope>NUCLEOTIDE SEQUENCE [LARGE SCALE GENOMIC DNA]</scope>
    <source>
        <strain evidence="6">KB18</strain>
    </source>
</reference>
<keyword evidence="1" id="KW-0175">Coiled coil</keyword>
<keyword evidence="2" id="KW-0472">Membrane</keyword>
<dbReference type="Proteomes" id="UP000596035">
    <property type="component" value="Chromosome"/>
</dbReference>
<dbReference type="EMBL" id="CP021422">
    <property type="protein sequence ID" value="ASB39601.1"/>
    <property type="molecule type" value="Genomic_DNA"/>
</dbReference>
<evidence type="ECO:0000313" key="6">
    <source>
        <dbReference type="Proteomes" id="UP000196710"/>
    </source>
</evidence>
<dbReference type="InterPro" id="IPR036013">
    <property type="entry name" value="Band_7/SPFH_dom_sf"/>
</dbReference>
<evidence type="ECO:0000256" key="2">
    <source>
        <dbReference type="SAM" id="Phobius"/>
    </source>
</evidence>
<name>A0A1Z2XMH6_9FIRM</name>
<reference evidence="4" key="1">
    <citation type="journal article" date="2017" name="Genome Announc.">
        <title>High-Quality Whole-Genome Sequences of the Oligo-Mouse-Microbiota Bacterial Community.</title>
        <authorList>
            <person name="Garzetti D."/>
            <person name="Brugiroux S."/>
            <person name="Bunk B."/>
            <person name="Pukall R."/>
            <person name="McCoy K.D."/>
            <person name="Macpherson A.J."/>
            <person name="Stecher B."/>
        </authorList>
    </citation>
    <scope>NUCLEOTIDE SEQUENCE</scope>
    <source>
        <strain evidence="4">KB18</strain>
    </source>
</reference>
<dbReference type="RefSeq" id="WP_066536152.1">
    <property type="nucleotide sequence ID" value="NZ_CAQHGX010000002.1"/>
</dbReference>
<keyword evidence="6" id="KW-1185">Reference proteome</keyword>
<dbReference type="AlphaFoldDB" id="A0A1Z2XMH6"/>
<sequence>MNFFMEKREKTYTHSGEEYTRTEYRPRLGRIILCGAAALIVLGTALSSFTVVGAGHTGVVSTFGQVSENVLQEGFHFKAPWQKVTKMDNRIVKLEVSTEAFSSDLQTVSVNLAVNYRVDTTKSYSIVKNVGTNYEDVLMTPAVNEVMKSIMASYTAEQSITNRNVISAALLEELNQKLSDSGIYVSDINIIDFDFSDVYVAAIEAKQVAEQEKLRAKIEQEQLTMEKESEAARRVIDAQAAAEVAKIEAEAAAYAGEKEAAANEKIAESLTQPLIDYYKVQQWDGKLPTVTGTDTIIRLEDGEPSKSVDGGTATE</sequence>
<proteinExistence type="predicted"/>
<dbReference type="CDD" id="cd03401">
    <property type="entry name" value="SPFH_prohibitin"/>
    <property type="match status" value="1"/>
</dbReference>
<dbReference type="PANTHER" id="PTHR23222:SF0">
    <property type="entry name" value="PROHIBITIN 1"/>
    <property type="match status" value="1"/>
</dbReference>
<dbReference type="GO" id="GO:0016020">
    <property type="term" value="C:membrane"/>
    <property type="evidence" value="ECO:0007669"/>
    <property type="project" value="InterPro"/>
</dbReference>
<keyword evidence="2" id="KW-0812">Transmembrane</keyword>
<evidence type="ECO:0000256" key="1">
    <source>
        <dbReference type="SAM" id="Coils"/>
    </source>
</evidence>
<keyword evidence="2" id="KW-1133">Transmembrane helix</keyword>